<accession>A0ABD3VKL2</accession>
<comment type="caution">
    <text evidence="2">The sequence shown here is derived from an EMBL/GenBank/DDBJ whole genome shotgun (WGS) entry which is preliminary data.</text>
</comment>
<name>A0ABD3VKL2_SINWO</name>
<evidence type="ECO:0000313" key="2">
    <source>
        <dbReference type="EMBL" id="KAL3862129.1"/>
    </source>
</evidence>
<gene>
    <name evidence="2" type="ORF">ACJMK2_008119</name>
</gene>
<feature type="region of interest" description="Disordered" evidence="1">
    <location>
        <begin position="1"/>
        <end position="21"/>
    </location>
</feature>
<dbReference type="Proteomes" id="UP001634394">
    <property type="component" value="Unassembled WGS sequence"/>
</dbReference>
<dbReference type="AlphaFoldDB" id="A0ABD3VKL2"/>
<protein>
    <submittedName>
        <fullName evidence="2">Uncharacterized protein</fullName>
    </submittedName>
</protein>
<feature type="compositionally biased region" description="Basic and acidic residues" evidence="1">
    <location>
        <begin position="12"/>
        <end position="21"/>
    </location>
</feature>
<proteinExistence type="predicted"/>
<organism evidence="2 3">
    <name type="scientific">Sinanodonta woodiana</name>
    <name type="common">Chinese pond mussel</name>
    <name type="synonym">Anodonta woodiana</name>
    <dbReference type="NCBI Taxonomy" id="1069815"/>
    <lineage>
        <taxon>Eukaryota</taxon>
        <taxon>Metazoa</taxon>
        <taxon>Spiralia</taxon>
        <taxon>Lophotrochozoa</taxon>
        <taxon>Mollusca</taxon>
        <taxon>Bivalvia</taxon>
        <taxon>Autobranchia</taxon>
        <taxon>Heteroconchia</taxon>
        <taxon>Palaeoheterodonta</taxon>
        <taxon>Unionida</taxon>
        <taxon>Unionoidea</taxon>
        <taxon>Unionidae</taxon>
        <taxon>Unioninae</taxon>
        <taxon>Sinanodonta</taxon>
    </lineage>
</organism>
<dbReference type="EMBL" id="JBJQND010000011">
    <property type="protein sequence ID" value="KAL3862129.1"/>
    <property type="molecule type" value="Genomic_DNA"/>
</dbReference>
<feature type="non-terminal residue" evidence="2">
    <location>
        <position position="76"/>
    </location>
</feature>
<evidence type="ECO:0000313" key="3">
    <source>
        <dbReference type="Proteomes" id="UP001634394"/>
    </source>
</evidence>
<reference evidence="2 3" key="1">
    <citation type="submission" date="2024-11" db="EMBL/GenBank/DDBJ databases">
        <title>Chromosome-level genome assembly of the freshwater bivalve Anodonta woodiana.</title>
        <authorList>
            <person name="Chen X."/>
        </authorList>
    </citation>
    <scope>NUCLEOTIDE SEQUENCE [LARGE SCALE GENOMIC DNA]</scope>
    <source>
        <strain evidence="2">MN2024</strain>
        <tissue evidence="2">Gills</tissue>
    </source>
</reference>
<keyword evidence="3" id="KW-1185">Reference proteome</keyword>
<sequence>MCPKIRQQYPKDNQRKTPKDVKELIKPLRLENKNHHQVAKMAVFGTVTTITSKVCSRTILKRVTIKEERPPTKGTS</sequence>
<evidence type="ECO:0000256" key="1">
    <source>
        <dbReference type="SAM" id="MobiDB-lite"/>
    </source>
</evidence>